<dbReference type="SUPFAM" id="SSF50370">
    <property type="entry name" value="Ricin B-like lectins"/>
    <property type="match status" value="1"/>
</dbReference>
<reference evidence="2" key="1">
    <citation type="submission" date="2023-03" db="EMBL/GenBank/DDBJ databases">
        <title>Massive genome expansion in bonnet fungi (Mycena s.s.) driven by repeated elements and novel gene families across ecological guilds.</title>
        <authorList>
            <consortium name="Lawrence Berkeley National Laboratory"/>
            <person name="Harder C.B."/>
            <person name="Miyauchi S."/>
            <person name="Viragh M."/>
            <person name="Kuo A."/>
            <person name="Thoen E."/>
            <person name="Andreopoulos B."/>
            <person name="Lu D."/>
            <person name="Skrede I."/>
            <person name="Drula E."/>
            <person name="Henrissat B."/>
            <person name="Morin E."/>
            <person name="Kohler A."/>
            <person name="Barry K."/>
            <person name="LaButti K."/>
            <person name="Morin E."/>
            <person name="Salamov A."/>
            <person name="Lipzen A."/>
            <person name="Mereny Z."/>
            <person name="Hegedus B."/>
            <person name="Baldrian P."/>
            <person name="Stursova M."/>
            <person name="Weitz H."/>
            <person name="Taylor A."/>
            <person name="Grigoriev I.V."/>
            <person name="Nagy L.G."/>
            <person name="Martin F."/>
            <person name="Kauserud H."/>
        </authorList>
    </citation>
    <scope>NUCLEOTIDE SEQUENCE</scope>
    <source>
        <strain evidence="2">CBHHK182m</strain>
    </source>
</reference>
<evidence type="ECO:0000313" key="2">
    <source>
        <dbReference type="EMBL" id="KAJ7748931.1"/>
    </source>
</evidence>
<organism evidence="2 3">
    <name type="scientific">Mycena metata</name>
    <dbReference type="NCBI Taxonomy" id="1033252"/>
    <lineage>
        <taxon>Eukaryota</taxon>
        <taxon>Fungi</taxon>
        <taxon>Dikarya</taxon>
        <taxon>Basidiomycota</taxon>
        <taxon>Agaricomycotina</taxon>
        <taxon>Agaricomycetes</taxon>
        <taxon>Agaricomycetidae</taxon>
        <taxon>Agaricales</taxon>
        <taxon>Marasmiineae</taxon>
        <taxon>Mycenaceae</taxon>
        <taxon>Mycena</taxon>
    </lineage>
</organism>
<gene>
    <name evidence="2" type="ORF">B0H16DRAFT_1888297</name>
</gene>
<keyword evidence="1" id="KW-0732">Signal</keyword>
<dbReference type="Proteomes" id="UP001215598">
    <property type="component" value="Unassembled WGS sequence"/>
</dbReference>
<sequence>MHSFTKLIAFALCALSTVGTVNCAIKSVSQGKLLPIRQTNEGSTETQIVNVGFNGAVFTVVVGDVLLEKDNTGQNDFGVWEKTNLEDDTCIFKNLATGWYMAATGDIDHLLVAPGQAPAVFRVTQDSNNDGTYIIQLLDENLVWEASLLDLSQTVGRIILRPDTGSSNQRWKFV</sequence>
<name>A0AAD7N787_9AGAR</name>
<dbReference type="EMBL" id="JARKIB010000071">
    <property type="protein sequence ID" value="KAJ7748931.1"/>
    <property type="molecule type" value="Genomic_DNA"/>
</dbReference>
<dbReference type="AlphaFoldDB" id="A0AAD7N787"/>
<evidence type="ECO:0000313" key="3">
    <source>
        <dbReference type="Proteomes" id="UP001215598"/>
    </source>
</evidence>
<comment type="caution">
    <text evidence="2">The sequence shown here is derived from an EMBL/GenBank/DDBJ whole genome shotgun (WGS) entry which is preliminary data.</text>
</comment>
<feature type="signal peptide" evidence="1">
    <location>
        <begin position="1"/>
        <end position="23"/>
    </location>
</feature>
<proteinExistence type="predicted"/>
<evidence type="ECO:0008006" key="4">
    <source>
        <dbReference type="Google" id="ProtNLM"/>
    </source>
</evidence>
<feature type="chain" id="PRO_5041996854" description="Ricin B lectin domain-containing protein" evidence="1">
    <location>
        <begin position="24"/>
        <end position="174"/>
    </location>
</feature>
<dbReference type="InterPro" id="IPR035992">
    <property type="entry name" value="Ricin_B-like_lectins"/>
</dbReference>
<dbReference type="Gene3D" id="2.80.10.50">
    <property type="match status" value="1"/>
</dbReference>
<protein>
    <recommendedName>
        <fullName evidence="4">Ricin B lectin domain-containing protein</fullName>
    </recommendedName>
</protein>
<evidence type="ECO:0000256" key="1">
    <source>
        <dbReference type="SAM" id="SignalP"/>
    </source>
</evidence>
<accession>A0AAD7N787</accession>
<keyword evidence="3" id="KW-1185">Reference proteome</keyword>